<keyword evidence="1" id="KW-0687">Ribonucleoprotein</keyword>
<proteinExistence type="predicted"/>
<dbReference type="EMBL" id="CP015058">
    <property type="protein sequence ID" value="QGN16723.1"/>
    <property type="molecule type" value="Genomic_DNA"/>
</dbReference>
<reference evidence="1 2" key="1">
    <citation type="submission" date="2016-03" db="EMBL/GenBank/DDBJ databases">
        <title>How can Kluyveromyces marxianus grow so fast - potential evolutionary course in Saccharomyces Complex revealed by comparative genomics.</title>
        <authorList>
            <person name="Mo W."/>
            <person name="Lu W."/>
            <person name="Yang X."/>
            <person name="Qi J."/>
            <person name="Lv H."/>
        </authorList>
    </citation>
    <scope>NUCLEOTIDE SEQUENCE [LARGE SCALE GENOMIC DNA]</scope>
    <source>
        <strain evidence="1 2">FIM1</strain>
    </source>
</reference>
<name>A0ABX6F043_KLUMA</name>
<keyword evidence="1" id="KW-0689">Ribosomal protein</keyword>
<dbReference type="Proteomes" id="UP000422736">
    <property type="component" value="Chromosome 5"/>
</dbReference>
<dbReference type="SUPFAM" id="SSF49777">
    <property type="entry name" value="PEBP-like"/>
    <property type="match status" value="1"/>
</dbReference>
<dbReference type="GO" id="GO:0005840">
    <property type="term" value="C:ribosome"/>
    <property type="evidence" value="ECO:0007669"/>
    <property type="project" value="UniProtKB-KW"/>
</dbReference>
<dbReference type="InterPro" id="IPR035810">
    <property type="entry name" value="PEBP_euk"/>
</dbReference>
<protein>
    <submittedName>
        <fullName evidence="1">54S ribosomal protein L35</fullName>
    </submittedName>
</protein>
<sequence length="371" mass="42989">MLRKNMFQRGFHQSVKSLERTVVWKDFSKRSPSLSIASESVKKYIFEGGKSEDGKVMGPPSLKRRFNRVKYRSPEHIDEMFQLSYEFMSKRAAEIYAKLEKESDGLVRSQLEVEAEKHNPEVQYNFQYHDKLENDRRVIDYDVAVYRHLGLKHWESYGQMLLMQRLESLSVIPDTMATLAPKAEVNLRFPFSTGVNKWIEPGEVLSSSVTSMVPTIKIQEYEHNIDFSKQRYTVLIVNPDEPDLINDSFKTTLAFGLSNLKIDYNDNVVDPRKYDDSQVIASYVPPVPEKNAGKQRFAVWVFRQNGELSVPAMSPADRDYFDIRSFAAEHKLEPVGAHVWRSEWDSNVAAVREKYGLPEGRVFTRVRRTTV</sequence>
<dbReference type="InterPro" id="IPR036610">
    <property type="entry name" value="PEBP-like_sf"/>
</dbReference>
<dbReference type="PANTHER" id="PTHR11362:SF82">
    <property type="entry name" value="PHOSPHATIDYLETHANOLAMINE-BINDING PROTEIN 4"/>
    <property type="match status" value="1"/>
</dbReference>
<keyword evidence="2" id="KW-1185">Reference proteome</keyword>
<evidence type="ECO:0000313" key="2">
    <source>
        <dbReference type="Proteomes" id="UP000422736"/>
    </source>
</evidence>
<reference evidence="1 2" key="2">
    <citation type="submission" date="2019-11" db="EMBL/GenBank/DDBJ databases">
        <authorList>
            <person name="Lu H."/>
        </authorList>
    </citation>
    <scope>NUCLEOTIDE SEQUENCE [LARGE SCALE GENOMIC DNA]</scope>
    <source>
        <strain evidence="1 2">FIM1</strain>
    </source>
</reference>
<dbReference type="PANTHER" id="PTHR11362">
    <property type="entry name" value="PHOSPHATIDYLETHANOLAMINE-BINDING PROTEIN"/>
    <property type="match status" value="1"/>
</dbReference>
<dbReference type="Gene3D" id="1.20.58.1180">
    <property type="match status" value="1"/>
</dbReference>
<dbReference type="CDD" id="cd00866">
    <property type="entry name" value="PEBP_euk"/>
    <property type="match status" value="1"/>
</dbReference>
<gene>
    <name evidence="1" type="primary">MRPL35</name>
    <name evidence="1" type="ORF">FIM1_3444</name>
</gene>
<organism evidence="1 2">
    <name type="scientific">Kluyveromyces marxianus</name>
    <name type="common">Yeast</name>
    <name type="synonym">Candida kefyr</name>
    <dbReference type="NCBI Taxonomy" id="4911"/>
    <lineage>
        <taxon>Eukaryota</taxon>
        <taxon>Fungi</taxon>
        <taxon>Dikarya</taxon>
        <taxon>Ascomycota</taxon>
        <taxon>Saccharomycotina</taxon>
        <taxon>Saccharomycetes</taxon>
        <taxon>Saccharomycetales</taxon>
        <taxon>Saccharomycetaceae</taxon>
        <taxon>Kluyveromyces</taxon>
    </lineage>
</organism>
<dbReference type="Gene3D" id="3.90.280.10">
    <property type="entry name" value="PEBP-like"/>
    <property type="match status" value="1"/>
</dbReference>
<evidence type="ECO:0000313" key="1">
    <source>
        <dbReference type="EMBL" id="QGN16723.1"/>
    </source>
</evidence>
<accession>A0ABX6F043</accession>